<keyword evidence="1" id="KW-0812">Transmembrane</keyword>
<evidence type="ECO:0000313" key="2">
    <source>
        <dbReference type="EMBL" id="TQL68459.1"/>
    </source>
</evidence>
<keyword evidence="3" id="KW-1185">Reference proteome</keyword>
<gene>
    <name evidence="2" type="ORF">FB381_2349</name>
</gene>
<evidence type="ECO:0000256" key="1">
    <source>
        <dbReference type="SAM" id="Phobius"/>
    </source>
</evidence>
<reference evidence="2 3" key="1">
    <citation type="submission" date="2019-06" db="EMBL/GenBank/DDBJ databases">
        <title>Sequencing the genomes of 1000 actinobacteria strains.</title>
        <authorList>
            <person name="Klenk H.-P."/>
        </authorList>
    </citation>
    <scope>NUCLEOTIDE SEQUENCE [LARGE SCALE GENOMIC DNA]</scope>
    <source>
        <strain evidence="2 3">DSM 25218</strain>
    </source>
</reference>
<keyword evidence="1" id="KW-0472">Membrane</keyword>
<feature type="transmembrane region" description="Helical" evidence="1">
    <location>
        <begin position="7"/>
        <end position="28"/>
    </location>
</feature>
<dbReference type="AlphaFoldDB" id="A0A543A7G5"/>
<name>A0A543A7G5_9ACTN</name>
<protein>
    <submittedName>
        <fullName evidence="2">Uncharacterized protein</fullName>
    </submittedName>
</protein>
<proteinExistence type="predicted"/>
<comment type="caution">
    <text evidence="2">The sequence shown here is derived from an EMBL/GenBank/DDBJ whole genome shotgun (WGS) entry which is preliminary data.</text>
</comment>
<evidence type="ECO:0000313" key="3">
    <source>
        <dbReference type="Proteomes" id="UP000320209"/>
    </source>
</evidence>
<organism evidence="2 3">
    <name type="scientific">Nocardioides albertanoniae</name>
    <dbReference type="NCBI Taxonomy" id="1175486"/>
    <lineage>
        <taxon>Bacteria</taxon>
        <taxon>Bacillati</taxon>
        <taxon>Actinomycetota</taxon>
        <taxon>Actinomycetes</taxon>
        <taxon>Propionibacteriales</taxon>
        <taxon>Nocardioidaceae</taxon>
        <taxon>Nocardioides</taxon>
    </lineage>
</organism>
<keyword evidence="1" id="KW-1133">Transmembrane helix</keyword>
<dbReference type="EMBL" id="VFOV01000001">
    <property type="protein sequence ID" value="TQL68459.1"/>
    <property type="molecule type" value="Genomic_DNA"/>
</dbReference>
<accession>A0A543A7G5</accession>
<sequence length="33" mass="3388">MFDFRSPVGLMVIASLVVITLVVVGAIAGNNPS</sequence>
<dbReference type="Proteomes" id="UP000320209">
    <property type="component" value="Unassembled WGS sequence"/>
</dbReference>